<proteinExistence type="predicted"/>
<evidence type="ECO:0000313" key="7">
    <source>
        <dbReference type="EMBL" id="MBJ6373227.1"/>
    </source>
</evidence>
<keyword evidence="3" id="KW-0804">Transcription</keyword>
<dbReference type="PANTHER" id="PTHR30055:SF234">
    <property type="entry name" value="HTH-TYPE TRANSCRIPTIONAL REGULATOR BETI"/>
    <property type="match status" value="1"/>
</dbReference>
<dbReference type="PROSITE" id="PS50977">
    <property type="entry name" value="HTH_TETR_2"/>
    <property type="match status" value="1"/>
</dbReference>
<evidence type="ECO:0000259" key="6">
    <source>
        <dbReference type="PROSITE" id="PS50977"/>
    </source>
</evidence>
<evidence type="ECO:0000256" key="1">
    <source>
        <dbReference type="ARBA" id="ARBA00023015"/>
    </source>
</evidence>
<evidence type="ECO:0000313" key="8">
    <source>
        <dbReference type="Proteomes" id="UP000619079"/>
    </source>
</evidence>
<feature type="DNA-binding region" description="H-T-H motif" evidence="4">
    <location>
        <begin position="47"/>
        <end position="66"/>
    </location>
</feature>
<feature type="domain" description="HTH tetR-type" evidence="6">
    <location>
        <begin position="24"/>
        <end position="84"/>
    </location>
</feature>
<dbReference type="PANTHER" id="PTHR30055">
    <property type="entry name" value="HTH-TYPE TRANSCRIPTIONAL REGULATOR RUTR"/>
    <property type="match status" value="1"/>
</dbReference>
<gene>
    <name evidence="7" type="ORF">JF290_17005</name>
</gene>
<dbReference type="InterPro" id="IPR023772">
    <property type="entry name" value="DNA-bd_HTH_TetR-type_CS"/>
</dbReference>
<protein>
    <submittedName>
        <fullName evidence="7">TetR/AcrR family transcriptional regulator</fullName>
    </submittedName>
</protein>
<keyword evidence="1" id="KW-0805">Transcription regulation</keyword>
<evidence type="ECO:0000256" key="2">
    <source>
        <dbReference type="ARBA" id="ARBA00023125"/>
    </source>
</evidence>
<comment type="caution">
    <text evidence="7">The sequence shown here is derived from an EMBL/GenBank/DDBJ whole genome shotgun (WGS) entry which is preliminary data.</text>
</comment>
<dbReference type="InterPro" id="IPR001647">
    <property type="entry name" value="HTH_TetR"/>
</dbReference>
<keyword evidence="8" id="KW-1185">Reference proteome</keyword>
<accession>A0A8J7IX63</accession>
<keyword evidence="2 4" id="KW-0238">DNA-binding</keyword>
<evidence type="ECO:0000256" key="3">
    <source>
        <dbReference type="ARBA" id="ARBA00023163"/>
    </source>
</evidence>
<dbReference type="PRINTS" id="PR00455">
    <property type="entry name" value="HTHTETR"/>
</dbReference>
<dbReference type="EMBL" id="JAELVR010000012">
    <property type="protein sequence ID" value="MBJ6373227.1"/>
    <property type="molecule type" value="Genomic_DNA"/>
</dbReference>
<evidence type="ECO:0000256" key="5">
    <source>
        <dbReference type="SAM" id="MobiDB-lite"/>
    </source>
</evidence>
<organism evidence="7 8">
    <name type="scientific">Sedimentitalea arenosa</name>
    <dbReference type="NCBI Taxonomy" id="2798803"/>
    <lineage>
        <taxon>Bacteria</taxon>
        <taxon>Pseudomonadati</taxon>
        <taxon>Pseudomonadota</taxon>
        <taxon>Alphaproteobacteria</taxon>
        <taxon>Rhodobacterales</taxon>
        <taxon>Paracoccaceae</taxon>
        <taxon>Sedimentitalea</taxon>
    </lineage>
</organism>
<dbReference type="Gene3D" id="1.10.357.10">
    <property type="entry name" value="Tetracycline Repressor, domain 2"/>
    <property type="match status" value="1"/>
</dbReference>
<dbReference type="InterPro" id="IPR009057">
    <property type="entry name" value="Homeodomain-like_sf"/>
</dbReference>
<dbReference type="PROSITE" id="PS01081">
    <property type="entry name" value="HTH_TETR_1"/>
    <property type="match status" value="1"/>
</dbReference>
<feature type="region of interest" description="Disordered" evidence="5">
    <location>
        <begin position="1"/>
        <end position="25"/>
    </location>
</feature>
<name>A0A8J7IX63_9RHOB</name>
<dbReference type="Pfam" id="PF00440">
    <property type="entry name" value="TetR_N"/>
    <property type="match status" value="1"/>
</dbReference>
<reference evidence="7" key="1">
    <citation type="submission" date="2020-12" db="EMBL/GenBank/DDBJ databases">
        <title>Sedimentitalea sp. nov., isolated from sand in Incheon.</title>
        <authorList>
            <person name="Kim W."/>
        </authorList>
    </citation>
    <scope>NUCLEOTIDE SEQUENCE</scope>
    <source>
        <strain evidence="7">CAU 1593</strain>
    </source>
</reference>
<dbReference type="GO" id="GO:0003700">
    <property type="term" value="F:DNA-binding transcription factor activity"/>
    <property type="evidence" value="ECO:0007669"/>
    <property type="project" value="TreeGrafter"/>
</dbReference>
<dbReference type="Proteomes" id="UP000619079">
    <property type="component" value="Unassembled WGS sequence"/>
</dbReference>
<dbReference type="SUPFAM" id="SSF46689">
    <property type="entry name" value="Homeodomain-like"/>
    <property type="match status" value="1"/>
</dbReference>
<dbReference type="GO" id="GO:0000976">
    <property type="term" value="F:transcription cis-regulatory region binding"/>
    <property type="evidence" value="ECO:0007669"/>
    <property type="project" value="TreeGrafter"/>
</dbReference>
<dbReference type="AlphaFoldDB" id="A0A8J7IX63"/>
<sequence>MAHSPDMPPQKGKADTGLRGRKKARRRQDILRVAGTLFNEKGFDATTMADIAEAAEISPPTVFNYFGSKDNILSALLFEGAARERVQHLAKPRSSGRPFAEIIGELLCEITENTMRIAGKRVWRYAESANIRRTNLEFQRQFIDTDLELMRLIRTYLRDYDLTLRTGGEPDHTFLARLFFDRWTARYFEFIKEDAMTLEEHFNDLRSDSRALVDLLFADSFALASPLRSARQAR</sequence>
<dbReference type="InterPro" id="IPR050109">
    <property type="entry name" value="HTH-type_TetR-like_transc_reg"/>
</dbReference>
<evidence type="ECO:0000256" key="4">
    <source>
        <dbReference type="PROSITE-ProRule" id="PRU00335"/>
    </source>
</evidence>